<proteinExistence type="predicted"/>
<evidence type="ECO:0000313" key="2">
    <source>
        <dbReference type="Proteomes" id="UP000007812"/>
    </source>
</evidence>
<dbReference type="Proteomes" id="UP000007812">
    <property type="component" value="Chromosome"/>
</dbReference>
<dbReference type="HOGENOM" id="CLU_204998_0_0_2"/>
<dbReference type="EMBL" id="CP002656">
    <property type="protein sequence ID" value="AEB95412.1"/>
    <property type="molecule type" value="Genomic_DNA"/>
</dbReference>
<dbReference type="eggNOG" id="arCOG08322">
    <property type="taxonomic scope" value="Archaea"/>
</dbReference>
<dbReference type="RefSeq" id="WP_013737910.1">
    <property type="nucleotide sequence ID" value="NC_015435.1"/>
</dbReference>
<dbReference type="OrthoDB" id="26561at2157"/>
<gene>
    <name evidence="1" type="ordered locus">Mcup_1309</name>
</gene>
<dbReference type="KEGG" id="mcn:Mcup_1309"/>
<dbReference type="PATRIC" id="fig|1006006.8.peg.1303"/>
<organism evidence="1 2">
    <name type="scientific">Metallosphaera cuprina (strain Ar-4)</name>
    <dbReference type="NCBI Taxonomy" id="1006006"/>
    <lineage>
        <taxon>Archaea</taxon>
        <taxon>Thermoproteota</taxon>
        <taxon>Thermoprotei</taxon>
        <taxon>Sulfolobales</taxon>
        <taxon>Sulfolobaceae</taxon>
        <taxon>Metallosphaera</taxon>
    </lineage>
</organism>
<accession>F4FY39</accession>
<sequence>MARRSCPVCKQVVDEKLTREGNVVTKSCPKCGKVFISYEIGKGYLSAK</sequence>
<keyword evidence="2" id="KW-1185">Reference proteome</keyword>
<dbReference type="AlphaFoldDB" id="F4FY39"/>
<evidence type="ECO:0000313" key="1">
    <source>
        <dbReference type="EMBL" id="AEB95412.1"/>
    </source>
</evidence>
<name>F4FY39_METCR</name>
<reference evidence="1 2" key="1">
    <citation type="journal article" date="2011" name="J. Bacteriol.">
        <title>Complete genome sequence of Metallosphaera cuprina, a metal sulfide-oxidizing archaeon from a hot spring.</title>
        <authorList>
            <person name="Liu L.J."/>
            <person name="You X.Y."/>
            <person name="Zheng H."/>
            <person name="Wang S."/>
            <person name="Jiang C.Y."/>
            <person name="Liu S.J."/>
        </authorList>
    </citation>
    <scope>NUCLEOTIDE SEQUENCE [LARGE SCALE GENOMIC DNA]</scope>
    <source>
        <strain evidence="1 2">Ar-4</strain>
    </source>
</reference>
<protein>
    <submittedName>
        <fullName evidence="1">Uncharacterized protein</fullName>
    </submittedName>
</protein>
<dbReference type="STRING" id="1006006.Mcup_1309"/>
<dbReference type="GeneID" id="59387820"/>